<keyword evidence="1" id="KW-0472">Membrane</keyword>
<proteinExistence type="predicted"/>
<protein>
    <submittedName>
        <fullName evidence="2">Uncharacterized protein</fullName>
    </submittedName>
</protein>
<feature type="transmembrane region" description="Helical" evidence="1">
    <location>
        <begin position="36"/>
        <end position="58"/>
    </location>
</feature>
<feature type="transmembrane region" description="Helical" evidence="1">
    <location>
        <begin position="113"/>
        <end position="134"/>
    </location>
</feature>
<keyword evidence="3" id="KW-1185">Reference proteome</keyword>
<reference evidence="2 3" key="1">
    <citation type="submission" date="2021-03" db="EMBL/GenBank/DDBJ databases">
        <title>Sequencing the genomes of 1000 actinobacteria strains.</title>
        <authorList>
            <person name="Klenk H.-P."/>
        </authorList>
    </citation>
    <scope>NUCLEOTIDE SEQUENCE [LARGE SCALE GENOMIC DNA]</scope>
    <source>
        <strain evidence="2 3">DSM 45516</strain>
    </source>
</reference>
<keyword evidence="1" id="KW-1133">Transmembrane helix</keyword>
<dbReference type="Proteomes" id="UP001519325">
    <property type="component" value="Unassembled WGS sequence"/>
</dbReference>
<evidence type="ECO:0000313" key="2">
    <source>
        <dbReference type="EMBL" id="MBP2190834.1"/>
    </source>
</evidence>
<evidence type="ECO:0000256" key="1">
    <source>
        <dbReference type="SAM" id="Phobius"/>
    </source>
</evidence>
<evidence type="ECO:0000313" key="3">
    <source>
        <dbReference type="Proteomes" id="UP001519325"/>
    </source>
</evidence>
<keyword evidence="1" id="KW-0812">Transmembrane</keyword>
<name>A0ABS4QGK3_9NOCA</name>
<feature type="transmembrane region" description="Helical" evidence="1">
    <location>
        <begin position="79"/>
        <end position="101"/>
    </location>
</feature>
<comment type="caution">
    <text evidence="2">The sequence shown here is derived from an EMBL/GenBank/DDBJ whole genome shotgun (WGS) entry which is preliminary data.</text>
</comment>
<gene>
    <name evidence="2" type="ORF">BJ987_003735</name>
</gene>
<organism evidence="2 3">
    <name type="scientific">Nocardia goodfellowii</name>
    <dbReference type="NCBI Taxonomy" id="882446"/>
    <lineage>
        <taxon>Bacteria</taxon>
        <taxon>Bacillati</taxon>
        <taxon>Actinomycetota</taxon>
        <taxon>Actinomycetes</taxon>
        <taxon>Mycobacteriales</taxon>
        <taxon>Nocardiaceae</taxon>
        <taxon>Nocardia</taxon>
    </lineage>
</organism>
<dbReference type="RefSeq" id="WP_209891543.1">
    <property type="nucleotide sequence ID" value="NZ_JAGGMR010000001.1"/>
</dbReference>
<dbReference type="EMBL" id="JAGGMR010000001">
    <property type="protein sequence ID" value="MBP2190834.1"/>
    <property type="molecule type" value="Genomic_DNA"/>
</dbReference>
<sequence length="262" mass="28597">MSTVVLFGLVVLCAVGALAMWRSGDAAAQVVSKYVALFGLAMVFVLALGILADLRIAYRSAVRLDREHGIPATVVPGSSAYFGLYQAFWLCFATIFTAAAIETAGAAWRTHWPLVVVFASIGLFSGSTPMLAVAGRLRRGRIAITETEIIHYGWSSQSSLGWDFAKVGTAFERVPLIIVTGVAGTEPRFTTPSLELNGKTRRLWQLDRLPLAGWIFLECPRYSVDGTTLFRYLTFYAENPAARAELGTASSVERWRAIEEGH</sequence>
<accession>A0ABS4QGK3</accession>